<feature type="region of interest" description="Disordered" evidence="1">
    <location>
        <begin position="333"/>
        <end position="357"/>
    </location>
</feature>
<gene>
    <name evidence="2" type="ORF">RIF29_27400</name>
</gene>
<protein>
    <submittedName>
        <fullName evidence="2">Uncharacterized protein</fullName>
    </submittedName>
</protein>
<dbReference type="AlphaFoldDB" id="A0AAN9EPN9"/>
<reference evidence="2 3" key="1">
    <citation type="submission" date="2024-01" db="EMBL/GenBank/DDBJ databases">
        <title>The genomes of 5 underutilized Papilionoideae crops provide insights into root nodulation and disease resistanc.</title>
        <authorList>
            <person name="Yuan L."/>
        </authorList>
    </citation>
    <scope>NUCLEOTIDE SEQUENCE [LARGE SCALE GENOMIC DNA]</scope>
    <source>
        <strain evidence="2">ZHUSHIDOU_FW_LH</strain>
        <tissue evidence="2">Leaf</tissue>
    </source>
</reference>
<name>A0AAN9EPN9_CROPI</name>
<sequence length="396" mass="43778">MLGVTAKEIIRRTVEFPSLEGMLAEDGIKKGFSAKDGVALYSLGEDFEEKIRWIRRDQKERDMWSQVDGQRLVSPPAPSHLLGKKILGWKSKKVSFKNFTYALGSTSGVKKGAHLVVDEGDYEGSKKRGTVRSDQKRSDLRMLPYPKLPRLIAKTRRRKLSLNRRKQGQGSSHGSKRLAQGKEEVRSIGPTISNSISDSNVHCVNKLILSNNHQVARKLWDVGKKIGVGYDGDENHIINKIMGCCKKAGNQEFHWDFKEAQGRTKSFHSTCVGSSSLFHSAVSLEPPPGSQFLSLPVLWPPPPNKLTSSLVFSPFLPLGSLSRIATHKPIAAAEPSHQRPGPNRHGATASSSPRLTVDRRPTKLLVDSHSSLSLSHLVLSQFSVTLSQFSLILTEP</sequence>
<feature type="region of interest" description="Disordered" evidence="1">
    <location>
        <begin position="156"/>
        <end position="184"/>
    </location>
</feature>
<dbReference type="EMBL" id="JAYWIO010000005">
    <property type="protein sequence ID" value="KAK7261096.1"/>
    <property type="molecule type" value="Genomic_DNA"/>
</dbReference>
<comment type="caution">
    <text evidence="2">The sequence shown here is derived from an EMBL/GenBank/DDBJ whole genome shotgun (WGS) entry which is preliminary data.</text>
</comment>
<evidence type="ECO:0000313" key="2">
    <source>
        <dbReference type="EMBL" id="KAK7261096.1"/>
    </source>
</evidence>
<organism evidence="2 3">
    <name type="scientific">Crotalaria pallida</name>
    <name type="common">Smooth rattlebox</name>
    <name type="synonym">Crotalaria striata</name>
    <dbReference type="NCBI Taxonomy" id="3830"/>
    <lineage>
        <taxon>Eukaryota</taxon>
        <taxon>Viridiplantae</taxon>
        <taxon>Streptophyta</taxon>
        <taxon>Embryophyta</taxon>
        <taxon>Tracheophyta</taxon>
        <taxon>Spermatophyta</taxon>
        <taxon>Magnoliopsida</taxon>
        <taxon>eudicotyledons</taxon>
        <taxon>Gunneridae</taxon>
        <taxon>Pentapetalae</taxon>
        <taxon>rosids</taxon>
        <taxon>fabids</taxon>
        <taxon>Fabales</taxon>
        <taxon>Fabaceae</taxon>
        <taxon>Papilionoideae</taxon>
        <taxon>50 kb inversion clade</taxon>
        <taxon>genistoids sensu lato</taxon>
        <taxon>core genistoids</taxon>
        <taxon>Crotalarieae</taxon>
        <taxon>Crotalaria</taxon>
    </lineage>
</organism>
<feature type="compositionally biased region" description="Basic residues" evidence="1">
    <location>
        <begin position="156"/>
        <end position="167"/>
    </location>
</feature>
<accession>A0AAN9EPN9</accession>
<evidence type="ECO:0000256" key="1">
    <source>
        <dbReference type="SAM" id="MobiDB-lite"/>
    </source>
</evidence>
<keyword evidence="3" id="KW-1185">Reference proteome</keyword>
<evidence type="ECO:0000313" key="3">
    <source>
        <dbReference type="Proteomes" id="UP001372338"/>
    </source>
</evidence>
<dbReference type="Proteomes" id="UP001372338">
    <property type="component" value="Unassembled WGS sequence"/>
</dbReference>
<proteinExistence type="predicted"/>